<evidence type="ECO:0000313" key="2">
    <source>
        <dbReference type="Proteomes" id="UP000276133"/>
    </source>
</evidence>
<accession>A0A3M7SHW0</accession>
<evidence type="ECO:0000313" key="1">
    <source>
        <dbReference type="EMBL" id="RNA35464.1"/>
    </source>
</evidence>
<sequence length="112" mass="12697">MNSIIENQFPTVIINFLRKSTVVNSEIMVFMVFFASFKNSFRISSGNLPNSLVRTSRKVAAIKILLFNTFFRTLTFKESFGSTNKLACKQPKVGITIEIVTYLHPDNSRVAL</sequence>
<dbReference type="Proteomes" id="UP000276133">
    <property type="component" value="Unassembled WGS sequence"/>
</dbReference>
<reference evidence="1 2" key="1">
    <citation type="journal article" date="2018" name="Sci. Rep.">
        <title>Genomic signatures of local adaptation to the degree of environmental predictability in rotifers.</title>
        <authorList>
            <person name="Franch-Gras L."/>
            <person name="Hahn C."/>
            <person name="Garcia-Roger E.M."/>
            <person name="Carmona M.J."/>
            <person name="Serra M."/>
            <person name="Gomez A."/>
        </authorList>
    </citation>
    <scope>NUCLEOTIDE SEQUENCE [LARGE SCALE GENOMIC DNA]</scope>
    <source>
        <strain evidence="1">HYR1</strain>
    </source>
</reference>
<dbReference type="EMBL" id="REGN01001323">
    <property type="protein sequence ID" value="RNA35464.1"/>
    <property type="molecule type" value="Genomic_DNA"/>
</dbReference>
<organism evidence="1 2">
    <name type="scientific">Brachionus plicatilis</name>
    <name type="common">Marine rotifer</name>
    <name type="synonym">Brachionus muelleri</name>
    <dbReference type="NCBI Taxonomy" id="10195"/>
    <lineage>
        <taxon>Eukaryota</taxon>
        <taxon>Metazoa</taxon>
        <taxon>Spiralia</taxon>
        <taxon>Gnathifera</taxon>
        <taxon>Rotifera</taxon>
        <taxon>Eurotatoria</taxon>
        <taxon>Monogononta</taxon>
        <taxon>Pseudotrocha</taxon>
        <taxon>Ploima</taxon>
        <taxon>Brachionidae</taxon>
        <taxon>Brachionus</taxon>
    </lineage>
</organism>
<gene>
    <name evidence="1" type="ORF">BpHYR1_010506</name>
</gene>
<comment type="caution">
    <text evidence="1">The sequence shown here is derived from an EMBL/GenBank/DDBJ whole genome shotgun (WGS) entry which is preliminary data.</text>
</comment>
<keyword evidence="2" id="KW-1185">Reference proteome</keyword>
<dbReference type="AlphaFoldDB" id="A0A3M7SHW0"/>
<proteinExistence type="predicted"/>
<name>A0A3M7SHW0_BRAPC</name>
<protein>
    <submittedName>
        <fullName evidence="1">Uncharacterized protein</fullName>
    </submittedName>
</protein>